<evidence type="ECO:0000313" key="2">
    <source>
        <dbReference type="Proteomes" id="UP000283442"/>
    </source>
</evidence>
<evidence type="ECO:0000313" key="1">
    <source>
        <dbReference type="EMBL" id="RHF53422.1"/>
    </source>
</evidence>
<dbReference type="RefSeq" id="WP_118174438.1">
    <property type="nucleotide sequence ID" value="NZ_JAQEAO010000018.1"/>
</dbReference>
<protein>
    <submittedName>
        <fullName evidence="1">Uncharacterized protein</fullName>
    </submittedName>
</protein>
<comment type="caution">
    <text evidence="1">The sequence shown here is derived from an EMBL/GenBank/DDBJ whole genome shotgun (WGS) entry which is preliminary data.</text>
</comment>
<dbReference type="EMBL" id="QRHE01000001">
    <property type="protein sequence ID" value="RHF53422.1"/>
    <property type="molecule type" value="Genomic_DNA"/>
</dbReference>
<dbReference type="AlphaFoldDB" id="A0A414NZM6"/>
<name>A0A414NZM6_9FIRM</name>
<gene>
    <name evidence="1" type="ORF">DW674_00745</name>
</gene>
<dbReference type="Proteomes" id="UP000283442">
    <property type="component" value="Unassembled WGS sequence"/>
</dbReference>
<organism evidence="1 2">
    <name type="scientific">Mitsuokella multacida</name>
    <dbReference type="NCBI Taxonomy" id="52226"/>
    <lineage>
        <taxon>Bacteria</taxon>
        <taxon>Bacillati</taxon>
        <taxon>Bacillota</taxon>
        <taxon>Negativicutes</taxon>
        <taxon>Selenomonadales</taxon>
        <taxon>Selenomonadaceae</taxon>
        <taxon>Mitsuokella</taxon>
    </lineage>
</organism>
<reference evidence="1 2" key="1">
    <citation type="submission" date="2018-08" db="EMBL/GenBank/DDBJ databases">
        <title>A genome reference for cultivated species of the human gut microbiota.</title>
        <authorList>
            <person name="Zou Y."/>
            <person name="Xue W."/>
            <person name="Luo G."/>
        </authorList>
    </citation>
    <scope>NUCLEOTIDE SEQUENCE [LARGE SCALE GENOMIC DNA]</scope>
    <source>
        <strain evidence="1 2">AM25-21AC</strain>
    </source>
</reference>
<sequence length="60" mass="6330">MRTYAISTDMIVGAGLVIALLLSIGMGGSWELQTSLASGLTGYLGRSAVEQINSRKEDVK</sequence>
<accession>A0A414NZM6</accession>
<proteinExistence type="predicted"/>